<evidence type="ECO:0000313" key="11">
    <source>
        <dbReference type="EMBL" id="KAF2068393.1"/>
    </source>
</evidence>
<dbReference type="InterPro" id="IPR027417">
    <property type="entry name" value="P-loop_NTPase"/>
</dbReference>
<keyword evidence="3 7" id="KW-0547">Nucleotide-binding</keyword>
<dbReference type="InterPro" id="IPR018368">
    <property type="entry name" value="ClpA/B_CS1"/>
</dbReference>
<dbReference type="SMART" id="SM01086">
    <property type="entry name" value="ClpB_D2-small"/>
    <property type="match status" value="1"/>
</dbReference>
<dbReference type="InterPro" id="IPR004176">
    <property type="entry name" value="Clp_R_N"/>
</dbReference>
<dbReference type="GO" id="GO:0034605">
    <property type="term" value="P:cellular response to heat"/>
    <property type="evidence" value="ECO:0007669"/>
    <property type="project" value="TreeGrafter"/>
</dbReference>
<gene>
    <name evidence="11" type="ORF">CYY_010280</name>
</gene>
<dbReference type="SUPFAM" id="SSF81923">
    <property type="entry name" value="Double Clp-N motif"/>
    <property type="match status" value="1"/>
</dbReference>
<evidence type="ECO:0000256" key="4">
    <source>
        <dbReference type="ARBA" id="ARBA00022840"/>
    </source>
</evidence>
<dbReference type="InterPro" id="IPR050130">
    <property type="entry name" value="ClpA_ClpB"/>
</dbReference>
<reference evidence="11" key="1">
    <citation type="submission" date="2020-01" db="EMBL/GenBank/DDBJ databases">
        <title>Development of genomics and gene disruption for Polysphondylium violaceum indicates a role for the polyketide synthase stlB in stalk morphogenesis.</title>
        <authorList>
            <person name="Narita B."/>
            <person name="Kawabe Y."/>
            <person name="Kin K."/>
            <person name="Saito T."/>
            <person name="Gibbs R."/>
            <person name="Kuspa A."/>
            <person name="Muzny D."/>
            <person name="Queller D."/>
            <person name="Richards S."/>
            <person name="Strassman J."/>
            <person name="Sucgang R."/>
            <person name="Worley K."/>
            <person name="Schaap P."/>
        </authorList>
    </citation>
    <scope>NUCLEOTIDE SEQUENCE</scope>
    <source>
        <strain evidence="11">QSvi11</strain>
    </source>
</reference>
<dbReference type="PANTHER" id="PTHR11638">
    <property type="entry name" value="ATP-DEPENDENT CLP PROTEASE"/>
    <property type="match status" value="1"/>
</dbReference>
<dbReference type="Pfam" id="PF17871">
    <property type="entry name" value="AAA_lid_9"/>
    <property type="match status" value="1"/>
</dbReference>
<feature type="region of interest" description="Disordered" evidence="9">
    <location>
        <begin position="869"/>
        <end position="889"/>
    </location>
</feature>
<comment type="caution">
    <text evidence="11">The sequence shown here is derived from an EMBL/GenBank/DDBJ whole genome shotgun (WGS) entry which is preliminary data.</text>
</comment>
<evidence type="ECO:0000256" key="6">
    <source>
        <dbReference type="PROSITE-ProRule" id="PRU01251"/>
    </source>
</evidence>
<keyword evidence="12" id="KW-1185">Reference proteome</keyword>
<dbReference type="InterPro" id="IPR036628">
    <property type="entry name" value="Clp_N_dom_sf"/>
</dbReference>
<evidence type="ECO:0000256" key="5">
    <source>
        <dbReference type="ARBA" id="ARBA00023186"/>
    </source>
</evidence>
<dbReference type="InterPro" id="IPR028299">
    <property type="entry name" value="ClpA/B_CS2"/>
</dbReference>
<feature type="domain" description="Clp R" evidence="10">
    <location>
        <begin position="5"/>
        <end position="147"/>
    </location>
</feature>
<dbReference type="EMBL" id="AJWJ01001014">
    <property type="protein sequence ID" value="KAF2068393.1"/>
    <property type="molecule type" value="Genomic_DNA"/>
</dbReference>
<dbReference type="FunFam" id="3.40.50.300:FF:000025">
    <property type="entry name" value="ATP-dependent Clp protease subunit"/>
    <property type="match status" value="1"/>
</dbReference>
<dbReference type="PANTHER" id="PTHR11638:SF18">
    <property type="entry name" value="HEAT SHOCK PROTEIN 104"/>
    <property type="match status" value="1"/>
</dbReference>
<dbReference type="PROSITE" id="PS51903">
    <property type="entry name" value="CLP_R"/>
    <property type="match status" value="1"/>
</dbReference>
<feature type="coiled-coil region" evidence="8">
    <location>
        <begin position="412"/>
        <end position="526"/>
    </location>
</feature>
<protein>
    <recommendedName>
        <fullName evidence="10">Clp R domain-containing protein</fullName>
    </recommendedName>
</protein>
<dbReference type="InterPro" id="IPR041546">
    <property type="entry name" value="ClpA/ClpB_AAA_lid"/>
</dbReference>
<proteinExistence type="inferred from homology"/>
<name>A0A8J4PK19_9MYCE</name>
<evidence type="ECO:0000256" key="9">
    <source>
        <dbReference type="SAM" id="MobiDB-lite"/>
    </source>
</evidence>
<dbReference type="NCBIfam" id="TIGR03346">
    <property type="entry name" value="chaperone_ClpB"/>
    <property type="match status" value="1"/>
</dbReference>
<comment type="similarity">
    <text evidence="1 7">Belongs to the ClpA/ClpB family.</text>
</comment>
<dbReference type="GO" id="GO:0042026">
    <property type="term" value="P:protein refolding"/>
    <property type="evidence" value="ECO:0007669"/>
    <property type="project" value="InterPro"/>
</dbReference>
<dbReference type="Pfam" id="PF00004">
    <property type="entry name" value="AAA"/>
    <property type="match status" value="1"/>
</dbReference>
<sequence>MSYNPEEFTEKTNSILLKSQEIAREKHCTQLAPVHVALALLQDEDALAKSIYEKAGGDVGKIESGFKRLLAKVPQQNPPPNDISPNHLFAQVLRSAVRYQKNNGDSHLALDHLILGLLDDPSILSILGDSGANKEQVITAVKEMRGNKKITSKTAESTYEALSKYGHDLVSQAQQGKLDPVIGRDDEIRRVIRVLSRRTKNNPVLIGEPGVGKTAVVEGLAQRIVRGDIPDNLNARVIALDMGALIAGAKYRGDFEERLKAVLKEVKDSNGGIILFIDEIHLVLGAGKTDGAMDAANLLKPMLARGELRCIGATTLDEYRQYVEKDPAFERRFQQVYVNEPTVNDTISILRGLKERYETHHGVRITDNALVVAAQLSHRYITNRFLPDKAIDLVDEACANTRVQLNSQPEAIDNLERRKLQLEVEAAALEKEEDEGSKVRLASVKDELNNIKDELQPLQAKYQKERGRVDKVRELRKKLEDVKVKLSDAERRYDTQLAADLKYYVIPDLEKQIAQGEVERKESKNDCLVSETVTPEQIADVVARWTGIPVSKLSQTEKQRLLKLGEHLHKRVVGQDEAVDAVADAVLRSKSGLARENQPLGSFLFLGPTGVGKTELAKALAFELFDDEKHMVRIDMSEYMESHAVSRLIGAPPGYVGYDQGGQLTEAVRRRPYSVVLFDEVEKAHQQVWNVLLQVLDDGRLTDGQGRTVDFTNTVIIMTSNLGSQYILNEQAGSESSTLSQGVKDQVINECKKHFRPEFLNRLDDMIVFSPLTKDNLRNIITLQLASVEKRLQAQHMSMQVDQSALDLIISQAYDPVFGARPLKRYLEQKITTALSKLILSGEFHEHQMVHVAVKDNALTFNLSDSMVDKVSTPNNRPSSPTKKQKTVY</sequence>
<organism evidence="11 12">
    <name type="scientific">Polysphondylium violaceum</name>
    <dbReference type="NCBI Taxonomy" id="133409"/>
    <lineage>
        <taxon>Eukaryota</taxon>
        <taxon>Amoebozoa</taxon>
        <taxon>Evosea</taxon>
        <taxon>Eumycetozoa</taxon>
        <taxon>Dictyostelia</taxon>
        <taxon>Dictyosteliales</taxon>
        <taxon>Dictyosteliaceae</taxon>
        <taxon>Polysphondylium</taxon>
    </lineage>
</organism>
<feature type="compositionally biased region" description="Polar residues" evidence="9">
    <location>
        <begin position="872"/>
        <end position="882"/>
    </location>
</feature>
<dbReference type="OrthoDB" id="1394734at2759"/>
<accession>A0A8J4PK19</accession>
<evidence type="ECO:0000256" key="2">
    <source>
        <dbReference type="ARBA" id="ARBA00022737"/>
    </source>
</evidence>
<dbReference type="FunFam" id="3.40.50.300:FF:000010">
    <property type="entry name" value="Chaperone clpB 1, putative"/>
    <property type="match status" value="1"/>
</dbReference>
<keyword evidence="5 7" id="KW-0143">Chaperone</keyword>
<dbReference type="FunFam" id="3.40.50.300:FF:000120">
    <property type="entry name" value="ATP-dependent chaperone ClpB"/>
    <property type="match status" value="1"/>
</dbReference>
<dbReference type="Proteomes" id="UP000695562">
    <property type="component" value="Unassembled WGS sequence"/>
</dbReference>
<dbReference type="InterPro" id="IPR003593">
    <property type="entry name" value="AAA+_ATPase"/>
</dbReference>
<evidence type="ECO:0000256" key="1">
    <source>
        <dbReference type="ARBA" id="ARBA00008675"/>
    </source>
</evidence>
<keyword evidence="4 7" id="KW-0067">ATP-binding</keyword>
<dbReference type="InterPro" id="IPR019489">
    <property type="entry name" value="Clp_ATPase_C"/>
</dbReference>
<dbReference type="GO" id="GO:0016887">
    <property type="term" value="F:ATP hydrolysis activity"/>
    <property type="evidence" value="ECO:0007669"/>
    <property type="project" value="InterPro"/>
</dbReference>
<dbReference type="GO" id="GO:0005737">
    <property type="term" value="C:cytoplasm"/>
    <property type="evidence" value="ECO:0007669"/>
    <property type="project" value="InterPro"/>
</dbReference>
<dbReference type="Pfam" id="PF02861">
    <property type="entry name" value="Clp_N"/>
    <property type="match status" value="1"/>
</dbReference>
<evidence type="ECO:0000256" key="7">
    <source>
        <dbReference type="RuleBase" id="RU004432"/>
    </source>
</evidence>
<evidence type="ECO:0000313" key="12">
    <source>
        <dbReference type="Proteomes" id="UP000695562"/>
    </source>
</evidence>
<dbReference type="Pfam" id="PF07724">
    <property type="entry name" value="AAA_2"/>
    <property type="match status" value="1"/>
</dbReference>
<dbReference type="InterPro" id="IPR001270">
    <property type="entry name" value="ClpA/B"/>
</dbReference>
<evidence type="ECO:0000256" key="8">
    <source>
        <dbReference type="SAM" id="Coils"/>
    </source>
</evidence>
<dbReference type="Pfam" id="PF10431">
    <property type="entry name" value="ClpB_D2-small"/>
    <property type="match status" value="1"/>
</dbReference>
<dbReference type="SUPFAM" id="SSF52540">
    <property type="entry name" value="P-loop containing nucleoside triphosphate hydrolases"/>
    <property type="match status" value="2"/>
</dbReference>
<dbReference type="PROSITE" id="PS00871">
    <property type="entry name" value="CLPAB_2"/>
    <property type="match status" value="1"/>
</dbReference>
<dbReference type="InterPro" id="IPR017730">
    <property type="entry name" value="Chaperonin_ClpB"/>
</dbReference>
<dbReference type="InterPro" id="IPR003959">
    <property type="entry name" value="ATPase_AAA_core"/>
</dbReference>
<dbReference type="PROSITE" id="PS00870">
    <property type="entry name" value="CLPAB_1"/>
    <property type="match status" value="1"/>
</dbReference>
<keyword evidence="8" id="KW-0175">Coiled coil</keyword>
<evidence type="ECO:0000256" key="3">
    <source>
        <dbReference type="ARBA" id="ARBA00022741"/>
    </source>
</evidence>
<dbReference type="PRINTS" id="PR00300">
    <property type="entry name" value="CLPPROTEASEA"/>
</dbReference>
<dbReference type="Gene3D" id="3.40.50.300">
    <property type="entry name" value="P-loop containing nucleotide triphosphate hydrolases"/>
    <property type="match status" value="3"/>
</dbReference>
<dbReference type="GO" id="GO:0005524">
    <property type="term" value="F:ATP binding"/>
    <property type="evidence" value="ECO:0007669"/>
    <property type="project" value="UniProtKB-KW"/>
</dbReference>
<dbReference type="CDD" id="cd00009">
    <property type="entry name" value="AAA"/>
    <property type="match status" value="1"/>
</dbReference>
<dbReference type="AlphaFoldDB" id="A0A8J4PK19"/>
<keyword evidence="2 6" id="KW-0677">Repeat</keyword>
<dbReference type="Gene3D" id="1.10.1780.10">
    <property type="entry name" value="Clp, N-terminal domain"/>
    <property type="match status" value="1"/>
</dbReference>
<evidence type="ECO:0000259" key="10">
    <source>
        <dbReference type="PROSITE" id="PS51903"/>
    </source>
</evidence>
<dbReference type="Gene3D" id="1.10.8.60">
    <property type="match status" value="1"/>
</dbReference>
<dbReference type="CDD" id="cd19499">
    <property type="entry name" value="RecA-like_ClpB_Hsp104-like"/>
    <property type="match status" value="1"/>
</dbReference>
<dbReference type="SMART" id="SM00382">
    <property type="entry name" value="AAA"/>
    <property type="match status" value="2"/>
</dbReference>